<reference evidence="7 8" key="1">
    <citation type="submission" date="2017-08" db="EMBL/GenBank/DDBJ databases">
        <title>The complete genome sequence of moderately halophilic actinomycete Actinopolyspora erythraea YIM 90600, the producer of novel erythromycin, novel actinopolysporins A-C and tubercidin.</title>
        <authorList>
            <person name="Yin M."/>
            <person name="Tang S."/>
        </authorList>
    </citation>
    <scope>NUCLEOTIDE SEQUENCE [LARGE SCALE GENOMIC DNA]</scope>
    <source>
        <strain evidence="7 8">YIM 90600</strain>
    </source>
</reference>
<dbReference type="Pfam" id="PF04542">
    <property type="entry name" value="Sigma70_r2"/>
    <property type="match status" value="1"/>
</dbReference>
<evidence type="ECO:0000256" key="1">
    <source>
        <dbReference type="ARBA" id="ARBA00023015"/>
    </source>
</evidence>
<keyword evidence="1" id="KW-0805">Transcription regulation</keyword>
<name>A0A223RU15_9ACTN</name>
<dbReference type="OrthoDB" id="9809557at2"/>
<dbReference type="PANTHER" id="PTHR30603:SF60">
    <property type="entry name" value="RNA POLYMERASE SIGMA FACTOR RPOD"/>
    <property type="match status" value="1"/>
</dbReference>
<dbReference type="EMBL" id="CP022752">
    <property type="protein sequence ID" value="ASU79350.1"/>
    <property type="molecule type" value="Genomic_DNA"/>
</dbReference>
<evidence type="ECO:0000256" key="4">
    <source>
        <dbReference type="ARBA" id="ARBA00023163"/>
    </source>
</evidence>
<dbReference type="PRINTS" id="PR00046">
    <property type="entry name" value="SIGMA70FCT"/>
</dbReference>
<feature type="region of interest" description="Disordered" evidence="5">
    <location>
        <begin position="142"/>
        <end position="210"/>
    </location>
</feature>
<feature type="compositionally biased region" description="Polar residues" evidence="5">
    <location>
        <begin position="161"/>
        <end position="171"/>
    </location>
</feature>
<dbReference type="AlphaFoldDB" id="A0A223RU15"/>
<dbReference type="GO" id="GO:0016987">
    <property type="term" value="F:sigma factor activity"/>
    <property type="evidence" value="ECO:0007669"/>
    <property type="project" value="UniProtKB-KW"/>
</dbReference>
<dbReference type="NCBIfam" id="TIGR02937">
    <property type="entry name" value="sigma70-ECF"/>
    <property type="match status" value="1"/>
</dbReference>
<dbReference type="InterPro" id="IPR009042">
    <property type="entry name" value="RNA_pol_sigma70_r1_2"/>
</dbReference>
<dbReference type="CDD" id="cd06171">
    <property type="entry name" value="Sigma70_r4"/>
    <property type="match status" value="1"/>
</dbReference>
<dbReference type="InterPro" id="IPR013324">
    <property type="entry name" value="RNA_pol_sigma_r3/r4-like"/>
</dbReference>
<dbReference type="Pfam" id="PF04545">
    <property type="entry name" value="Sigma70_r4"/>
    <property type="match status" value="1"/>
</dbReference>
<feature type="domain" description="RNA polymerase sigma-70" evidence="6">
    <location>
        <begin position="299"/>
        <end position="312"/>
    </location>
</feature>
<dbReference type="SUPFAM" id="SSF88946">
    <property type="entry name" value="Sigma2 domain of RNA polymerase sigma factors"/>
    <property type="match status" value="1"/>
</dbReference>
<evidence type="ECO:0000313" key="8">
    <source>
        <dbReference type="Proteomes" id="UP000215043"/>
    </source>
</evidence>
<evidence type="ECO:0000256" key="2">
    <source>
        <dbReference type="ARBA" id="ARBA00023082"/>
    </source>
</evidence>
<dbReference type="InterPro" id="IPR007627">
    <property type="entry name" value="RNA_pol_sigma70_r2"/>
</dbReference>
<evidence type="ECO:0000256" key="3">
    <source>
        <dbReference type="ARBA" id="ARBA00023125"/>
    </source>
</evidence>
<dbReference type="InterPro" id="IPR013325">
    <property type="entry name" value="RNA_pol_sigma_r2"/>
</dbReference>
<dbReference type="InterPro" id="IPR007630">
    <property type="entry name" value="RNA_pol_sigma70_r4"/>
</dbReference>
<evidence type="ECO:0000313" key="7">
    <source>
        <dbReference type="EMBL" id="ASU79350.1"/>
    </source>
</evidence>
<keyword evidence="4" id="KW-0804">Transcription</keyword>
<dbReference type="GO" id="GO:0003677">
    <property type="term" value="F:DNA binding"/>
    <property type="evidence" value="ECO:0007669"/>
    <property type="project" value="UniProtKB-KW"/>
</dbReference>
<dbReference type="InterPro" id="IPR000943">
    <property type="entry name" value="RNA_pol_sigma70"/>
</dbReference>
<dbReference type="KEGG" id="aey:CDG81_14825"/>
<dbReference type="GO" id="GO:0006352">
    <property type="term" value="P:DNA-templated transcription initiation"/>
    <property type="evidence" value="ECO:0007669"/>
    <property type="project" value="InterPro"/>
</dbReference>
<organism evidence="7 8">
    <name type="scientific">Actinopolyspora erythraea</name>
    <dbReference type="NCBI Taxonomy" id="414996"/>
    <lineage>
        <taxon>Bacteria</taxon>
        <taxon>Bacillati</taxon>
        <taxon>Actinomycetota</taxon>
        <taxon>Actinomycetes</taxon>
        <taxon>Actinopolysporales</taxon>
        <taxon>Actinopolysporaceae</taxon>
        <taxon>Actinopolyspora</taxon>
    </lineage>
</organism>
<dbReference type="SUPFAM" id="SSF88659">
    <property type="entry name" value="Sigma3 and sigma4 domains of RNA polymerase sigma factors"/>
    <property type="match status" value="1"/>
</dbReference>
<evidence type="ECO:0000256" key="5">
    <source>
        <dbReference type="SAM" id="MobiDB-lite"/>
    </source>
</evidence>
<sequence>MHNTESTNTDANATSRGAAVTALGELATQRELGFPDVQSVVRGYGIPRAEFRLLLSELARAGIQLPASLAAQEVSAPAGPRPETTPRPESTSGSEIASHPDRRNGSYVPARSGAGVPKPRTELALRGDEALDLSRISLTDLGIVPDARPPETAPAERDGNTTKPASVSPRTSMPPPAQEQMHHLEPPEQQSPETRKQEHSEFANPVDSPRDSVWQYRKEISKHELLSAEREVELAKTIEVGLFAEQRLEQRAENDSHARELRTLVRQGREAFDEFVNANLRLVFSNAQKYQGHGLDLADLVQEGNLGLLRAVMKFDYRQGNKFSTYATWWIRQAITRALADQPRTIRYPVHVMERLNPVLTAIETLRGSGAVVEYSAVAERLETSEEEVRWLLTELPTSTSLEGLLEKLDTVTLHEAAERNRDAVEPDLFGLEIEDVERALGWCEDRERDILRRRHGFIGEPATLDTIGQEHGVTRERIRQIESKAIKKLRRFAPLLYDETPLHGGVESEKVKNTTTPAEGGEK</sequence>
<accession>A0A223RU15</accession>
<dbReference type="Gene3D" id="1.10.601.10">
    <property type="entry name" value="RNA Polymerase Primary Sigma Factor"/>
    <property type="match status" value="1"/>
</dbReference>
<dbReference type="PANTHER" id="PTHR30603">
    <property type="entry name" value="RNA POLYMERASE SIGMA FACTOR RPO"/>
    <property type="match status" value="1"/>
</dbReference>
<feature type="region of interest" description="Disordered" evidence="5">
    <location>
        <begin position="72"/>
        <end position="119"/>
    </location>
</feature>
<proteinExistence type="predicted"/>
<dbReference type="InterPro" id="IPR014284">
    <property type="entry name" value="RNA_pol_sigma-70_dom"/>
</dbReference>
<protein>
    <recommendedName>
        <fullName evidence="6">RNA polymerase sigma-70 domain-containing protein</fullName>
    </recommendedName>
</protein>
<dbReference type="InterPro" id="IPR050239">
    <property type="entry name" value="Sigma-70_RNA_pol_init_factors"/>
</dbReference>
<dbReference type="Gene3D" id="1.10.10.10">
    <property type="entry name" value="Winged helix-like DNA-binding domain superfamily/Winged helix DNA-binding domain"/>
    <property type="match status" value="1"/>
</dbReference>
<dbReference type="Pfam" id="PF00140">
    <property type="entry name" value="Sigma70_r1_2"/>
    <property type="match status" value="1"/>
</dbReference>
<gene>
    <name evidence="7" type="ORF">CDG81_14825</name>
</gene>
<keyword evidence="3" id="KW-0238">DNA-binding</keyword>
<dbReference type="PROSITE" id="PS00715">
    <property type="entry name" value="SIGMA70_1"/>
    <property type="match status" value="1"/>
</dbReference>
<evidence type="ECO:0000259" key="6">
    <source>
        <dbReference type="PROSITE" id="PS00715"/>
    </source>
</evidence>
<dbReference type="Proteomes" id="UP000215043">
    <property type="component" value="Chromosome"/>
</dbReference>
<keyword evidence="2" id="KW-0731">Sigma factor</keyword>
<feature type="compositionally biased region" description="Low complexity" evidence="5">
    <location>
        <begin position="86"/>
        <end position="95"/>
    </location>
</feature>
<dbReference type="InterPro" id="IPR036388">
    <property type="entry name" value="WH-like_DNA-bd_sf"/>
</dbReference>